<accession>A0A0F9NDR2</accession>
<evidence type="ECO:0000313" key="4">
    <source>
        <dbReference type="EMBL" id="KKN10117.1"/>
    </source>
</evidence>
<proteinExistence type="predicted"/>
<evidence type="ECO:0000256" key="3">
    <source>
        <dbReference type="SAM" id="Phobius"/>
    </source>
</evidence>
<feature type="non-terminal residue" evidence="4">
    <location>
        <position position="1"/>
    </location>
</feature>
<keyword evidence="3" id="KW-1133">Transmembrane helix</keyword>
<name>A0A0F9NDR2_9ZZZZ</name>
<feature type="coiled-coil region" evidence="1">
    <location>
        <begin position="137"/>
        <end position="168"/>
    </location>
</feature>
<sequence>TSKHPTFVKKTTDMKTTLTAHPSKVDSKQTPETKPEIKTETKTGTGTTTITTTSKDETGKIIEEMRINYTEKSVAIILKSMYNVLKIKYPTIEPLNDEEKEILGELWTPAFQKYLADKYFILIMPIFASIALISPKIVKAKKANKKSKEQIENEIKKLEKKKLELENKGTKNGSLLLDGSVNSEGIVIQITGYLPSYLKREIKKFRFWGEKIGDKFYWNNSIRR</sequence>
<feature type="region of interest" description="Disordered" evidence="2">
    <location>
        <begin position="1"/>
        <end position="47"/>
    </location>
</feature>
<gene>
    <name evidence="4" type="ORF">LCGC14_1039710</name>
</gene>
<feature type="compositionally biased region" description="Basic and acidic residues" evidence="2">
    <location>
        <begin position="23"/>
        <end position="41"/>
    </location>
</feature>
<feature type="transmembrane region" description="Helical" evidence="3">
    <location>
        <begin position="119"/>
        <end position="138"/>
    </location>
</feature>
<reference evidence="4" key="1">
    <citation type="journal article" date="2015" name="Nature">
        <title>Complex archaea that bridge the gap between prokaryotes and eukaryotes.</title>
        <authorList>
            <person name="Spang A."/>
            <person name="Saw J.H."/>
            <person name="Jorgensen S.L."/>
            <person name="Zaremba-Niedzwiedzka K."/>
            <person name="Martijn J."/>
            <person name="Lind A.E."/>
            <person name="van Eijk R."/>
            <person name="Schleper C."/>
            <person name="Guy L."/>
            <person name="Ettema T.J."/>
        </authorList>
    </citation>
    <scope>NUCLEOTIDE SEQUENCE</scope>
</reference>
<keyword evidence="3" id="KW-0472">Membrane</keyword>
<keyword evidence="1" id="KW-0175">Coiled coil</keyword>
<keyword evidence="3" id="KW-0812">Transmembrane</keyword>
<evidence type="ECO:0000256" key="2">
    <source>
        <dbReference type="SAM" id="MobiDB-lite"/>
    </source>
</evidence>
<dbReference type="EMBL" id="LAZR01004274">
    <property type="protein sequence ID" value="KKN10117.1"/>
    <property type="molecule type" value="Genomic_DNA"/>
</dbReference>
<evidence type="ECO:0000256" key="1">
    <source>
        <dbReference type="SAM" id="Coils"/>
    </source>
</evidence>
<comment type="caution">
    <text evidence="4">The sequence shown here is derived from an EMBL/GenBank/DDBJ whole genome shotgun (WGS) entry which is preliminary data.</text>
</comment>
<organism evidence="4">
    <name type="scientific">marine sediment metagenome</name>
    <dbReference type="NCBI Taxonomy" id="412755"/>
    <lineage>
        <taxon>unclassified sequences</taxon>
        <taxon>metagenomes</taxon>
        <taxon>ecological metagenomes</taxon>
    </lineage>
</organism>
<dbReference type="AlphaFoldDB" id="A0A0F9NDR2"/>
<protein>
    <submittedName>
        <fullName evidence="4">Uncharacterized protein</fullName>
    </submittedName>
</protein>